<dbReference type="KEGG" id="csol:105362383"/>
<dbReference type="GeneID" id="105362383"/>
<dbReference type="RefSeq" id="XP_011498124.1">
    <property type="nucleotide sequence ID" value="XM_011499822.1"/>
</dbReference>
<keyword evidence="1" id="KW-1185">Reference proteome</keyword>
<protein>
    <submittedName>
        <fullName evidence="2">Uncharacterized protein LOC105362383</fullName>
    </submittedName>
</protein>
<sequence length="114" mass="13770">MLNKEYHKTSQIVMQILGLWPYQNKAKKMFIQWILTPYVSKYIEYFMFRCISFIGQQIIDTSEQIFNSSYFCEWFILTNKEKIFLKLIMIRSIHPCTVKIIKVSPLSFKTFGKY</sequence>
<name>A0AAJ6YHE1_9HYME</name>
<accession>A0AAJ6YHE1</accession>
<proteinExistence type="predicted"/>
<dbReference type="Proteomes" id="UP000695007">
    <property type="component" value="Unplaced"/>
</dbReference>
<evidence type="ECO:0000313" key="1">
    <source>
        <dbReference type="Proteomes" id="UP000695007"/>
    </source>
</evidence>
<gene>
    <name evidence="2" type="primary">LOC105362383</name>
</gene>
<organism evidence="1 2">
    <name type="scientific">Ceratosolen solmsi marchali</name>
    <dbReference type="NCBI Taxonomy" id="326594"/>
    <lineage>
        <taxon>Eukaryota</taxon>
        <taxon>Metazoa</taxon>
        <taxon>Ecdysozoa</taxon>
        <taxon>Arthropoda</taxon>
        <taxon>Hexapoda</taxon>
        <taxon>Insecta</taxon>
        <taxon>Pterygota</taxon>
        <taxon>Neoptera</taxon>
        <taxon>Endopterygota</taxon>
        <taxon>Hymenoptera</taxon>
        <taxon>Apocrita</taxon>
        <taxon>Proctotrupomorpha</taxon>
        <taxon>Chalcidoidea</taxon>
        <taxon>Agaonidae</taxon>
        <taxon>Agaoninae</taxon>
        <taxon>Ceratosolen</taxon>
    </lineage>
</organism>
<evidence type="ECO:0000313" key="2">
    <source>
        <dbReference type="RefSeq" id="XP_011498124.1"/>
    </source>
</evidence>
<reference evidence="2" key="1">
    <citation type="submission" date="2025-08" db="UniProtKB">
        <authorList>
            <consortium name="RefSeq"/>
        </authorList>
    </citation>
    <scope>IDENTIFICATION</scope>
</reference>
<dbReference type="AlphaFoldDB" id="A0AAJ6YHE1"/>